<evidence type="ECO:0008006" key="4">
    <source>
        <dbReference type="Google" id="ProtNLM"/>
    </source>
</evidence>
<feature type="signal peptide" evidence="2">
    <location>
        <begin position="1"/>
        <end position="30"/>
    </location>
</feature>
<dbReference type="PROSITE" id="PS51257">
    <property type="entry name" value="PROKAR_LIPOPROTEIN"/>
    <property type="match status" value="1"/>
</dbReference>
<feature type="compositionally biased region" description="Acidic residues" evidence="1">
    <location>
        <begin position="138"/>
        <end position="153"/>
    </location>
</feature>
<name>A0AAU7V4D1_9ACTO</name>
<evidence type="ECO:0000256" key="2">
    <source>
        <dbReference type="SAM" id="SignalP"/>
    </source>
</evidence>
<organism evidence="3">
    <name type="scientific">Scrofimicrobium appendicitidis</name>
    <dbReference type="NCBI Taxonomy" id="3079930"/>
    <lineage>
        <taxon>Bacteria</taxon>
        <taxon>Bacillati</taxon>
        <taxon>Actinomycetota</taxon>
        <taxon>Actinomycetes</taxon>
        <taxon>Actinomycetales</taxon>
        <taxon>Actinomycetaceae</taxon>
        <taxon>Scrofimicrobium</taxon>
    </lineage>
</organism>
<protein>
    <recommendedName>
        <fullName evidence="4">Lipocalin-like domain-containing protein</fullName>
    </recommendedName>
</protein>
<feature type="chain" id="PRO_5043919097" description="Lipocalin-like domain-containing protein" evidence="2">
    <location>
        <begin position="31"/>
        <end position="153"/>
    </location>
</feature>
<feature type="region of interest" description="Disordered" evidence="1">
    <location>
        <begin position="121"/>
        <end position="153"/>
    </location>
</feature>
<dbReference type="AlphaFoldDB" id="A0AAU7V4D1"/>
<dbReference type="KEGG" id="sapp:SAC06_05425"/>
<gene>
    <name evidence="3" type="ORF">SAC06_05425</name>
</gene>
<evidence type="ECO:0000313" key="3">
    <source>
        <dbReference type="EMBL" id="XBW07098.1"/>
    </source>
</evidence>
<keyword evidence="2" id="KW-0732">Signal</keyword>
<sequence>MLKKVKSLIAIAAVAGAALLGGCSSGNSSATDFVGDWTLVGIGGQQSVGAEELAALDEIGATITLAVHDDGTVEMQSAGQTLEGTWEAGKDGDASFTFDGQSATGTVEGTTLTLAVSDAGDTMTFEKGKAETDQRSDVDEEDEVVNEDTQVEE</sequence>
<proteinExistence type="predicted"/>
<dbReference type="EMBL" id="CP138335">
    <property type="protein sequence ID" value="XBW07098.1"/>
    <property type="molecule type" value="Genomic_DNA"/>
</dbReference>
<reference evidence="3" key="1">
    <citation type="submission" date="2023-11" db="EMBL/GenBank/DDBJ databases">
        <title>Scrofimicrobium hongkongense sp. nov., isolated from a patient with peritonitis.</title>
        <authorList>
            <person name="Lao H.Y."/>
            <person name="Wong A.Y.P."/>
            <person name="Ng T.L."/>
            <person name="Wong R.Y.L."/>
            <person name="Yau M.C.Y."/>
            <person name="Lam J.Y.W."/>
            <person name="Siu G.K.H."/>
        </authorList>
    </citation>
    <scope>NUCLEOTIDE SEQUENCE</scope>
    <source>
        <strain evidence="3">R131</strain>
    </source>
</reference>
<dbReference type="RefSeq" id="WP_350257304.1">
    <property type="nucleotide sequence ID" value="NZ_CP138335.1"/>
</dbReference>
<feature type="compositionally biased region" description="Basic and acidic residues" evidence="1">
    <location>
        <begin position="124"/>
        <end position="137"/>
    </location>
</feature>
<accession>A0AAU7V4D1</accession>
<evidence type="ECO:0000256" key="1">
    <source>
        <dbReference type="SAM" id="MobiDB-lite"/>
    </source>
</evidence>